<name>A0A2K6GBH5_PROCO</name>
<dbReference type="Proteomes" id="UP000233160">
    <property type="component" value="Unassembled WGS sequence"/>
</dbReference>
<organism evidence="7 8">
    <name type="scientific">Propithecus coquereli</name>
    <name type="common">Coquerel's sifaka</name>
    <name type="synonym">Propithecus verreauxi coquereli</name>
    <dbReference type="NCBI Taxonomy" id="379532"/>
    <lineage>
        <taxon>Eukaryota</taxon>
        <taxon>Metazoa</taxon>
        <taxon>Chordata</taxon>
        <taxon>Craniata</taxon>
        <taxon>Vertebrata</taxon>
        <taxon>Euteleostomi</taxon>
        <taxon>Mammalia</taxon>
        <taxon>Eutheria</taxon>
        <taxon>Euarchontoglires</taxon>
        <taxon>Primates</taxon>
        <taxon>Strepsirrhini</taxon>
        <taxon>Lemuriformes</taxon>
        <taxon>Indriidae</taxon>
        <taxon>Propithecus</taxon>
    </lineage>
</organism>
<evidence type="ECO:0000256" key="4">
    <source>
        <dbReference type="SAM" id="MobiDB-lite"/>
    </source>
</evidence>
<dbReference type="GO" id="GO:0002764">
    <property type="term" value="P:immune response-regulating signaling pathway"/>
    <property type="evidence" value="ECO:0007669"/>
    <property type="project" value="TreeGrafter"/>
</dbReference>
<evidence type="ECO:0000313" key="8">
    <source>
        <dbReference type="Proteomes" id="UP000233160"/>
    </source>
</evidence>
<keyword evidence="1 6" id="KW-0732">Signal</keyword>
<evidence type="ECO:0000256" key="3">
    <source>
        <dbReference type="ARBA" id="ARBA00023319"/>
    </source>
</evidence>
<dbReference type="Gene3D" id="2.60.40.10">
    <property type="entry name" value="Immunoglobulins"/>
    <property type="match status" value="1"/>
</dbReference>
<evidence type="ECO:0000256" key="1">
    <source>
        <dbReference type="ARBA" id="ARBA00022729"/>
    </source>
</evidence>
<dbReference type="PANTHER" id="PTHR11738:SF129">
    <property type="entry name" value="LEUKOCYTE-ASSOCIATED IMMUNOGLOBULIN-LIKE RECEPTOR 1"/>
    <property type="match status" value="1"/>
</dbReference>
<keyword evidence="5" id="KW-0812">Transmembrane</keyword>
<keyword evidence="2" id="KW-1015">Disulfide bond</keyword>
<feature type="compositionally biased region" description="Basic and acidic residues" evidence="4">
    <location>
        <begin position="194"/>
        <end position="203"/>
    </location>
</feature>
<dbReference type="SUPFAM" id="SSF48726">
    <property type="entry name" value="Immunoglobulin"/>
    <property type="match status" value="1"/>
</dbReference>
<sequence>MSSHPTALLGLVLCLGCAIHTQEGTLPTPSISAEPDSVIPPGQAVTVVCRGPAGAEMFRLESENKTPKFEDVNIVSQPGASETEARFHIEAFSEVTAGRHRCIYRKGPDSWSKRSEWLELVVTCENVTSPCPSLRGTQRPLDDSNNSDTPALGGLRTEQLYVLIGVSAVFLLCLLLLVLFLHRQRQRKQGSPSSKDEEQRPQQREMGTPVSLCPGDPEEVTYAQLDHRALTRRTAHAASPQFTEPVAESGVYVAIIRN</sequence>
<dbReference type="InterPro" id="IPR036179">
    <property type="entry name" value="Ig-like_dom_sf"/>
</dbReference>
<reference evidence="7" key="1">
    <citation type="submission" date="2025-08" db="UniProtKB">
        <authorList>
            <consortium name="Ensembl"/>
        </authorList>
    </citation>
    <scope>IDENTIFICATION</scope>
</reference>
<proteinExistence type="predicted"/>
<reference evidence="7" key="2">
    <citation type="submission" date="2025-09" db="UniProtKB">
        <authorList>
            <consortium name="Ensembl"/>
        </authorList>
    </citation>
    <scope>IDENTIFICATION</scope>
</reference>
<feature type="transmembrane region" description="Helical" evidence="5">
    <location>
        <begin position="160"/>
        <end position="181"/>
    </location>
</feature>
<gene>
    <name evidence="7" type="primary">LAIR1</name>
</gene>
<accession>A0A2K6GBH5</accession>
<dbReference type="GeneTree" id="ENSGT00940000162693"/>
<dbReference type="GO" id="GO:0005886">
    <property type="term" value="C:plasma membrane"/>
    <property type="evidence" value="ECO:0007669"/>
    <property type="project" value="TreeGrafter"/>
</dbReference>
<dbReference type="PANTHER" id="PTHR11738">
    <property type="entry name" value="MHC CLASS I NK CELL RECEPTOR"/>
    <property type="match status" value="1"/>
</dbReference>
<protein>
    <submittedName>
        <fullName evidence="7">Leukocyte associated immunoglobulin like receptor 1</fullName>
    </submittedName>
</protein>
<keyword evidence="5" id="KW-0472">Membrane</keyword>
<keyword evidence="5" id="KW-1133">Transmembrane helix</keyword>
<dbReference type="Ensembl" id="ENSPCOT00000034274.1">
    <property type="protein sequence ID" value="ENSPCOP00000023594.1"/>
    <property type="gene ID" value="ENSPCOG00000023939.1"/>
</dbReference>
<feature type="chain" id="PRO_5014353921" evidence="6">
    <location>
        <begin position="25"/>
        <end position="258"/>
    </location>
</feature>
<feature type="signal peptide" evidence="6">
    <location>
        <begin position="1"/>
        <end position="24"/>
    </location>
</feature>
<evidence type="ECO:0000256" key="6">
    <source>
        <dbReference type="SAM" id="SignalP"/>
    </source>
</evidence>
<evidence type="ECO:0000256" key="5">
    <source>
        <dbReference type="SAM" id="Phobius"/>
    </source>
</evidence>
<evidence type="ECO:0000313" key="7">
    <source>
        <dbReference type="Ensembl" id="ENSPCOP00000023594.1"/>
    </source>
</evidence>
<dbReference type="InterPro" id="IPR013783">
    <property type="entry name" value="Ig-like_fold"/>
</dbReference>
<dbReference type="AlphaFoldDB" id="A0A2K6GBH5"/>
<dbReference type="FunFam" id="2.60.40.10:FF:000049">
    <property type="entry name" value="Leukocyte immunoglobulin-like receptor subfamily B member 1"/>
    <property type="match status" value="1"/>
</dbReference>
<feature type="region of interest" description="Disordered" evidence="4">
    <location>
        <begin position="187"/>
        <end position="217"/>
    </location>
</feature>
<keyword evidence="3" id="KW-0393">Immunoglobulin domain</keyword>
<dbReference type="InterPro" id="IPR050412">
    <property type="entry name" value="Ig-like_Receptors_ImmuneReg"/>
</dbReference>
<keyword evidence="8" id="KW-1185">Reference proteome</keyword>
<evidence type="ECO:0000256" key="2">
    <source>
        <dbReference type="ARBA" id="ARBA00023157"/>
    </source>
</evidence>